<evidence type="ECO:0000256" key="2">
    <source>
        <dbReference type="ARBA" id="ARBA00022741"/>
    </source>
</evidence>
<dbReference type="PROSITE" id="PS50011">
    <property type="entry name" value="PROTEIN_KINASE_DOM"/>
    <property type="match status" value="1"/>
</dbReference>
<comment type="catalytic activity">
    <reaction evidence="5">
        <text>L-seryl-[protein] + ATP = O-phospho-L-seryl-[protein] + ADP + H(+)</text>
        <dbReference type="Rhea" id="RHEA:17989"/>
        <dbReference type="Rhea" id="RHEA-COMP:9863"/>
        <dbReference type="Rhea" id="RHEA-COMP:11604"/>
        <dbReference type="ChEBI" id="CHEBI:15378"/>
        <dbReference type="ChEBI" id="CHEBI:29999"/>
        <dbReference type="ChEBI" id="CHEBI:30616"/>
        <dbReference type="ChEBI" id="CHEBI:83421"/>
        <dbReference type="ChEBI" id="CHEBI:456216"/>
        <dbReference type="EC" id="2.7.11.1"/>
    </reaction>
</comment>
<comment type="catalytic activity">
    <reaction evidence="4">
        <text>L-threonyl-[protein] + ATP = O-phospho-L-threonyl-[protein] + ADP + H(+)</text>
        <dbReference type="Rhea" id="RHEA:46608"/>
        <dbReference type="Rhea" id="RHEA-COMP:11060"/>
        <dbReference type="Rhea" id="RHEA-COMP:11605"/>
        <dbReference type="ChEBI" id="CHEBI:15378"/>
        <dbReference type="ChEBI" id="CHEBI:30013"/>
        <dbReference type="ChEBI" id="CHEBI:30616"/>
        <dbReference type="ChEBI" id="CHEBI:61977"/>
        <dbReference type="ChEBI" id="CHEBI:456216"/>
        <dbReference type="EC" id="2.7.11.1"/>
    </reaction>
</comment>
<feature type="domain" description="Protein kinase" evidence="7">
    <location>
        <begin position="383"/>
        <end position="634"/>
    </location>
</feature>
<protein>
    <submittedName>
        <fullName evidence="9">STE/STE20/PAKA protein kinase</fullName>
    </submittedName>
</protein>
<dbReference type="SMART" id="SM00220">
    <property type="entry name" value="S_TKc"/>
    <property type="match status" value="1"/>
</dbReference>
<dbReference type="JaponicusDB" id="SJAG_01885">
    <property type="gene designation" value="tea5"/>
</dbReference>
<evidence type="ECO:0000256" key="6">
    <source>
        <dbReference type="SAM" id="MobiDB-lite"/>
    </source>
</evidence>
<keyword evidence="11" id="KW-1185">Reference proteome</keyword>
<dbReference type="InterPro" id="IPR008271">
    <property type="entry name" value="Ser/Thr_kinase_AS"/>
</dbReference>
<dbReference type="GO" id="GO:0043408">
    <property type="term" value="P:regulation of MAPK cascade"/>
    <property type="evidence" value="ECO:0000318"/>
    <property type="project" value="GO_Central"/>
</dbReference>
<dbReference type="GO" id="GO:0004674">
    <property type="term" value="F:protein serine/threonine kinase activity"/>
    <property type="evidence" value="ECO:0000318"/>
    <property type="project" value="GO_Central"/>
</dbReference>
<dbReference type="eggNOG" id="KOG0578">
    <property type="taxonomic scope" value="Eukaryota"/>
</dbReference>
<dbReference type="Pfam" id="PF00786">
    <property type="entry name" value="PBD"/>
    <property type="match status" value="1"/>
</dbReference>
<evidence type="ECO:0000256" key="3">
    <source>
        <dbReference type="ARBA" id="ARBA00022840"/>
    </source>
</evidence>
<dbReference type="SMART" id="SM00285">
    <property type="entry name" value="PBD"/>
    <property type="match status" value="1"/>
</dbReference>
<evidence type="ECO:0000313" key="11">
    <source>
        <dbReference type="Proteomes" id="UP000001744"/>
    </source>
</evidence>
<evidence type="ECO:0000259" key="8">
    <source>
        <dbReference type="PROSITE" id="PS50108"/>
    </source>
</evidence>
<accession>B6JZ61</accession>
<dbReference type="Gene3D" id="3.90.810.10">
    <property type="entry name" value="CRIB domain"/>
    <property type="match status" value="1"/>
</dbReference>
<feature type="region of interest" description="Disordered" evidence="6">
    <location>
        <begin position="328"/>
        <end position="351"/>
    </location>
</feature>
<keyword evidence="9" id="KW-0418">Kinase</keyword>
<dbReference type="InterPro" id="IPR011009">
    <property type="entry name" value="Kinase-like_dom_sf"/>
</dbReference>
<dbReference type="InterPro" id="IPR036936">
    <property type="entry name" value="CRIB_dom_sf"/>
</dbReference>
<dbReference type="GO" id="GO:0106310">
    <property type="term" value="F:protein serine kinase activity"/>
    <property type="evidence" value="ECO:0007669"/>
    <property type="project" value="RHEA"/>
</dbReference>
<feature type="domain" description="CRIB" evidence="8">
    <location>
        <begin position="164"/>
        <end position="177"/>
    </location>
</feature>
<name>B6JZ61_SCHJY</name>
<dbReference type="Proteomes" id="UP000001744">
    <property type="component" value="Unassembled WGS sequence"/>
</dbReference>
<dbReference type="GO" id="GO:0009267">
    <property type="term" value="P:cellular response to starvation"/>
    <property type="evidence" value="ECO:0000318"/>
    <property type="project" value="GO_Central"/>
</dbReference>
<dbReference type="AlphaFoldDB" id="B6JZ61"/>
<feature type="region of interest" description="Disordered" evidence="6">
    <location>
        <begin position="1"/>
        <end position="22"/>
    </location>
</feature>
<dbReference type="InterPro" id="IPR000719">
    <property type="entry name" value="Prot_kinase_dom"/>
</dbReference>
<reference evidence="9 11" key="1">
    <citation type="journal article" date="2011" name="Science">
        <title>Comparative functional genomics of the fission yeasts.</title>
        <authorList>
            <person name="Rhind N."/>
            <person name="Chen Z."/>
            <person name="Yassour M."/>
            <person name="Thompson D.A."/>
            <person name="Haas B.J."/>
            <person name="Habib N."/>
            <person name="Wapinski I."/>
            <person name="Roy S."/>
            <person name="Lin M.F."/>
            <person name="Heiman D.I."/>
            <person name="Young S.K."/>
            <person name="Furuya K."/>
            <person name="Guo Y."/>
            <person name="Pidoux A."/>
            <person name="Chen H.M."/>
            <person name="Robbertse B."/>
            <person name="Goldberg J.M."/>
            <person name="Aoki K."/>
            <person name="Bayne E.H."/>
            <person name="Berlin A.M."/>
            <person name="Desjardins C.A."/>
            <person name="Dobbs E."/>
            <person name="Dukaj L."/>
            <person name="Fan L."/>
            <person name="FitzGerald M.G."/>
            <person name="French C."/>
            <person name="Gujja S."/>
            <person name="Hansen K."/>
            <person name="Keifenheim D."/>
            <person name="Levin J.Z."/>
            <person name="Mosher R.A."/>
            <person name="Mueller C.A."/>
            <person name="Pfiffner J."/>
            <person name="Priest M."/>
            <person name="Russ C."/>
            <person name="Smialowska A."/>
            <person name="Swoboda P."/>
            <person name="Sykes S.M."/>
            <person name="Vaughn M."/>
            <person name="Vengrova S."/>
            <person name="Yoder R."/>
            <person name="Zeng Q."/>
            <person name="Allshire R."/>
            <person name="Baulcombe D."/>
            <person name="Birren B.W."/>
            <person name="Brown W."/>
            <person name="Ekwall K."/>
            <person name="Kellis M."/>
            <person name="Leatherwood J."/>
            <person name="Levin H."/>
            <person name="Margalit H."/>
            <person name="Martienssen R."/>
            <person name="Nieduszynski C.A."/>
            <person name="Spatafora J.W."/>
            <person name="Friedman N."/>
            <person name="Dalgaard J.Z."/>
            <person name="Baumann P."/>
            <person name="Niki H."/>
            <person name="Regev A."/>
            <person name="Nusbaum C."/>
        </authorList>
    </citation>
    <scope>NUCLEOTIDE SEQUENCE [LARGE SCALE GENOMIC DNA]</scope>
    <source>
        <strain evidence="11">yFS275 / FY16936</strain>
    </source>
</reference>
<dbReference type="GO" id="GO:0005737">
    <property type="term" value="C:cytoplasm"/>
    <property type="evidence" value="ECO:0000318"/>
    <property type="project" value="GO_Central"/>
</dbReference>
<evidence type="ECO:0000313" key="9">
    <source>
        <dbReference type="EMBL" id="EEB06829.1"/>
    </source>
</evidence>
<dbReference type="EMBL" id="KE651168">
    <property type="protein sequence ID" value="EEB06829.1"/>
    <property type="molecule type" value="Genomic_DNA"/>
</dbReference>
<proteinExistence type="inferred from homology"/>
<evidence type="ECO:0000313" key="10">
    <source>
        <dbReference type="JaponicusDB" id="SJAG_01885"/>
    </source>
</evidence>
<dbReference type="GO" id="GO:0005524">
    <property type="term" value="F:ATP binding"/>
    <property type="evidence" value="ECO:0007669"/>
    <property type="project" value="UniProtKB-KW"/>
</dbReference>
<keyword evidence="3" id="KW-0067">ATP-binding</keyword>
<evidence type="ECO:0000256" key="4">
    <source>
        <dbReference type="ARBA" id="ARBA00047899"/>
    </source>
</evidence>
<comment type="similarity">
    <text evidence="1">Belongs to the protein kinase superfamily. STE Ser/Thr protein kinase family. STE20 subfamily.</text>
</comment>
<dbReference type="InterPro" id="IPR000095">
    <property type="entry name" value="CRIB_dom"/>
</dbReference>
<evidence type="ECO:0000256" key="1">
    <source>
        <dbReference type="ARBA" id="ARBA00008874"/>
    </source>
</evidence>
<evidence type="ECO:0000256" key="5">
    <source>
        <dbReference type="ARBA" id="ARBA00048679"/>
    </source>
</evidence>
<dbReference type="GO" id="GO:0035556">
    <property type="term" value="P:intracellular signal transduction"/>
    <property type="evidence" value="ECO:0000318"/>
    <property type="project" value="GO_Central"/>
</dbReference>
<dbReference type="PANTHER" id="PTHR45832">
    <property type="entry name" value="SERINE/THREONINE-PROTEIN KINASE SAMKA-RELATED-RELATED"/>
    <property type="match status" value="1"/>
</dbReference>
<organism evidence="9 11">
    <name type="scientific">Schizosaccharomyces japonicus (strain yFS275 / FY16936)</name>
    <name type="common">Fission yeast</name>
    <dbReference type="NCBI Taxonomy" id="402676"/>
    <lineage>
        <taxon>Eukaryota</taxon>
        <taxon>Fungi</taxon>
        <taxon>Dikarya</taxon>
        <taxon>Ascomycota</taxon>
        <taxon>Taphrinomycotina</taxon>
        <taxon>Schizosaccharomycetes</taxon>
        <taxon>Schizosaccharomycetales</taxon>
        <taxon>Schizosaccharomycetaceae</taxon>
        <taxon>Schizosaccharomyces</taxon>
    </lineage>
</organism>
<gene>
    <name evidence="10" type="primary">tea5</name>
    <name evidence="9" type="ORF">SJAG_01885</name>
</gene>
<keyword evidence="2" id="KW-0547">Nucleotide-binding</keyword>
<dbReference type="InterPro" id="IPR051931">
    <property type="entry name" value="PAK3-like"/>
</dbReference>
<sequence length="668" mass="74434">MSTALGFSEKKHDRTQSLGPPLSPFISINDIDELTKSAVSTVVSSDIRPLRPAPNPPTSRLCRKATCSTGAASASTSPKSASTDYHVPLVHKKSTSTTYSTKSSFFNLSKDSVNFCETGSLRSSLERRLSHRKSLSHLSDIFKTLKQKLQVKGQELEKQPSKRISTPYNFKHVAHVGCDKQSHGFANMPAEWTQAAVRTQKGSAHLRNHSISHLAPHFRAPATLCDASRRTQLPVLHCNDRSPRKCISGNAEGCVSADVLDFMPSIRKVEGALSRCASTVSTLQSNGNGTNRSLSKEKIHTHTRHLSMMSDSTSSLRVQDIDLKLNSSSENNLSSVTPTRSPVKLSNHRPPKSFSSLRYTLSDTDQKHLIDQLCTQKDPLLQYTDFEKINQGATSAMYVAKSTTQHKPYAIRRVFYKRNHGTSLLNELHDLSTLSHKNLVKYVESFWYDNDIWVVLEHMNGGTLKSLLRKCALREQQIAAISYEVCLGLAYLHSRGIIHRDVKSENILLSSDGKVKLGNFGCTAHNGMMDVLHQTESDGSYWLAPEVIMGEKYNSKLDVWSLGILALEMAHGLPPELFNDTARTLNSSSQTGIQFFHTPDSLSQDFRDYVIATLTVDVAERPTVLQLLKDFSFLQQREPLSSLKPYIQINIQDSSPDSNKYPFDSDLR</sequence>
<keyword evidence="9" id="KW-0808">Transferase</keyword>
<dbReference type="Gene3D" id="3.30.200.20">
    <property type="entry name" value="Phosphorylase Kinase, domain 1"/>
    <property type="match status" value="1"/>
</dbReference>
<evidence type="ECO:0000259" key="7">
    <source>
        <dbReference type="PROSITE" id="PS50011"/>
    </source>
</evidence>
<dbReference type="PROSITE" id="PS00108">
    <property type="entry name" value="PROTEIN_KINASE_ST"/>
    <property type="match status" value="1"/>
</dbReference>
<dbReference type="PROSITE" id="PS50108">
    <property type="entry name" value="CRIB"/>
    <property type="match status" value="1"/>
</dbReference>
<dbReference type="GeneID" id="7048066"/>
<dbReference type="HOGENOM" id="CLU_411122_0_0_1"/>
<dbReference type="RefSeq" id="XP_002173122.1">
    <property type="nucleotide sequence ID" value="XM_002173086.2"/>
</dbReference>
<dbReference type="STRING" id="402676.B6JZ61"/>
<dbReference type="SUPFAM" id="SSF56112">
    <property type="entry name" value="Protein kinase-like (PK-like)"/>
    <property type="match status" value="1"/>
</dbReference>
<dbReference type="VEuPathDB" id="FungiDB:SJAG_01885"/>
<dbReference type="Gene3D" id="1.10.510.10">
    <property type="entry name" value="Transferase(Phosphotransferase) domain 1"/>
    <property type="match status" value="1"/>
</dbReference>
<dbReference type="PANTHER" id="PTHR45832:SF22">
    <property type="entry name" value="SERINE_THREONINE-PROTEIN KINASE SAMKA-RELATED"/>
    <property type="match status" value="1"/>
</dbReference>
<dbReference type="OrthoDB" id="266718at2759"/>
<dbReference type="Pfam" id="PF00069">
    <property type="entry name" value="Pkinase"/>
    <property type="match status" value="1"/>
</dbReference>